<dbReference type="InterPro" id="IPR011989">
    <property type="entry name" value="ARM-like"/>
</dbReference>
<dbReference type="PANTHER" id="PTHR45958:SF12">
    <property type="entry name" value="OS01G0948500 PROTEIN"/>
    <property type="match status" value="1"/>
</dbReference>
<reference evidence="2" key="2">
    <citation type="journal article" date="2022" name="Hortic Res">
        <title>The genome of Dioscorea zingiberensis sheds light on the biosynthesis, origin and evolution of the medicinally important diosgenin saponins.</title>
        <authorList>
            <person name="Li Y."/>
            <person name="Tan C."/>
            <person name="Li Z."/>
            <person name="Guo J."/>
            <person name="Li S."/>
            <person name="Chen X."/>
            <person name="Wang C."/>
            <person name="Dai X."/>
            <person name="Yang H."/>
            <person name="Song W."/>
            <person name="Hou L."/>
            <person name="Xu J."/>
            <person name="Tong Z."/>
            <person name="Xu A."/>
            <person name="Yuan X."/>
            <person name="Wang W."/>
            <person name="Yang Q."/>
            <person name="Chen L."/>
            <person name="Sun Z."/>
            <person name="Wang K."/>
            <person name="Pan B."/>
            <person name="Chen J."/>
            <person name="Bao Y."/>
            <person name="Liu F."/>
            <person name="Qi X."/>
            <person name="Gang D.R."/>
            <person name="Wen J."/>
            <person name="Li J."/>
        </authorList>
    </citation>
    <scope>NUCLEOTIDE SEQUENCE</scope>
    <source>
        <strain evidence="2">Dzin_1.0</strain>
    </source>
</reference>
<organism evidence="2 3">
    <name type="scientific">Dioscorea zingiberensis</name>
    <dbReference type="NCBI Taxonomy" id="325984"/>
    <lineage>
        <taxon>Eukaryota</taxon>
        <taxon>Viridiplantae</taxon>
        <taxon>Streptophyta</taxon>
        <taxon>Embryophyta</taxon>
        <taxon>Tracheophyta</taxon>
        <taxon>Spermatophyta</taxon>
        <taxon>Magnoliopsida</taxon>
        <taxon>Liliopsida</taxon>
        <taxon>Dioscoreales</taxon>
        <taxon>Dioscoreaceae</taxon>
        <taxon>Dioscorea</taxon>
    </lineage>
</organism>
<gene>
    <name evidence="2" type="ORF">J5N97_018122</name>
</gene>
<dbReference type="InterPro" id="IPR016024">
    <property type="entry name" value="ARM-type_fold"/>
</dbReference>
<dbReference type="EMBL" id="JAGGNH010000004">
    <property type="protein sequence ID" value="KAJ0976157.1"/>
    <property type="molecule type" value="Genomic_DNA"/>
</dbReference>
<dbReference type="OrthoDB" id="1683831at2759"/>
<evidence type="ECO:0000256" key="1">
    <source>
        <dbReference type="PROSITE-ProRule" id="PRU00259"/>
    </source>
</evidence>
<sequence>MPEPSTPAGSPAAGSASSGAGAPAELLVSLRETVSLAYAVSLPAMASLLGRLTIAVHSMEPAEAVFVPMAADLRRLRAVMRSSAAAGPAETAAAAREVMKDLGRSLGLLLLEPAGARDGMAALHREMMAARFEGPEGRWGGPVPDLEEAVVRIKGGDEMECAIAELGFLVREGLVQDEDGPGVVSVLVNRLSSVKDGNRLRILSLLRSLAALSEQNKEMMTSIGALSNIIRSLSREADERREAVGLLLDLSEILKVRQRIGRVQGCIVMLVAMLNGDDPSASCDAGKILGSLSGNTQNVLLMAEAGFFVPLVQYLKEGSDMNKILMASAIARMEITDLMKASLGEEGSIKFLVKMFTSGKLEAKLSALGALRNLSTVKANIPRLISAGIVPPLLQLLFSVTSVLMTLREPASAILASIAQSELILTKKGVAPQMLSLLNLSSPAIQYHLLQALNSIASHPNASKVRTEMEENGAVQLLLPLLAESNTEIRVAALSFLYTLSKDFTGEMADLVGENHLNILVDIISTSTSENEKAAAVGILSNIPVSNKKVTELLKRKNLLPVLIALVEVSIAKTSVSTIRWLLESIAGVLVRFTIPSDKKLQRQSASHGIVPCLLKLLSCGSVAAKAKAATSLAQLSQNSLALSNVKSPRWFCALQPMEAFCEVHNSQCTVKTTFCLVKAGAIPPLVQVLEGKEREADEAALTALATLLQDEIWESGCSAIEKVSGVQAVTGVLKVGSLKAQVKAVWMLEKFFRINANREKYGGAAQVLLIDLAQEGDPTLKPMIAKILAHLQLLQVQSSYF</sequence>
<dbReference type="PROSITE" id="PS50176">
    <property type="entry name" value="ARM_REPEAT"/>
    <property type="match status" value="1"/>
</dbReference>
<keyword evidence="3" id="KW-1185">Reference proteome</keyword>
<dbReference type="InterPro" id="IPR000225">
    <property type="entry name" value="Armadillo"/>
</dbReference>
<dbReference type="SUPFAM" id="SSF48371">
    <property type="entry name" value="ARM repeat"/>
    <property type="match status" value="2"/>
</dbReference>
<evidence type="ECO:0000313" key="2">
    <source>
        <dbReference type="EMBL" id="KAJ0976157.1"/>
    </source>
</evidence>
<proteinExistence type="predicted"/>
<dbReference type="SMART" id="SM00185">
    <property type="entry name" value="ARM"/>
    <property type="match status" value="7"/>
</dbReference>
<dbReference type="AlphaFoldDB" id="A0A9D5HHC1"/>
<dbReference type="InterPro" id="IPR052608">
    <property type="entry name" value="U-box_domain_protein"/>
</dbReference>
<dbReference type="PANTHER" id="PTHR45958">
    <property type="entry name" value="RING-TYPE E3 UBIQUITIN TRANSFERASE"/>
    <property type="match status" value="1"/>
</dbReference>
<dbReference type="Proteomes" id="UP001085076">
    <property type="component" value="Miscellaneous, Linkage group lg04"/>
</dbReference>
<feature type="repeat" description="ARM" evidence="1">
    <location>
        <begin position="347"/>
        <end position="389"/>
    </location>
</feature>
<protein>
    <submittedName>
        <fullName evidence="2">Uncharacterized protein</fullName>
    </submittedName>
</protein>
<dbReference type="Gene3D" id="1.25.10.10">
    <property type="entry name" value="Leucine-rich Repeat Variant"/>
    <property type="match status" value="3"/>
</dbReference>
<evidence type="ECO:0000313" key="3">
    <source>
        <dbReference type="Proteomes" id="UP001085076"/>
    </source>
</evidence>
<comment type="caution">
    <text evidence="2">The sequence shown here is derived from an EMBL/GenBank/DDBJ whole genome shotgun (WGS) entry which is preliminary data.</text>
</comment>
<reference evidence="2" key="1">
    <citation type="submission" date="2021-03" db="EMBL/GenBank/DDBJ databases">
        <authorList>
            <person name="Li Z."/>
            <person name="Yang C."/>
        </authorList>
    </citation>
    <scope>NUCLEOTIDE SEQUENCE</scope>
    <source>
        <strain evidence="2">Dzin_1.0</strain>
        <tissue evidence="2">Leaf</tissue>
    </source>
</reference>
<name>A0A9D5HHC1_9LILI</name>
<accession>A0A9D5HHC1</accession>